<dbReference type="GO" id="GO:0006457">
    <property type="term" value="P:protein folding"/>
    <property type="evidence" value="ECO:0007669"/>
    <property type="project" value="InterPro"/>
</dbReference>
<dbReference type="Pfam" id="PF00160">
    <property type="entry name" value="Pro_isomerase"/>
    <property type="match status" value="1"/>
</dbReference>
<reference evidence="7 8" key="1">
    <citation type="submission" date="2015-01" db="EMBL/GenBank/DDBJ databases">
        <title>Comparative genomics of non-oral Prevotella species.</title>
        <authorList>
            <person name="Accetto T."/>
            <person name="Nograsek B."/>
            <person name="Avgustin G."/>
        </authorList>
    </citation>
    <scope>NUCLEOTIDE SEQUENCE [LARGE SCALE GENOMIC DNA]</scope>
    <source>
        <strain evidence="7 8">P5-119</strain>
    </source>
</reference>
<dbReference type="RefSeq" id="WP_042520282.1">
    <property type="nucleotide sequence ID" value="NZ_DAIPDX010000068.1"/>
</dbReference>
<evidence type="ECO:0000256" key="3">
    <source>
        <dbReference type="ARBA" id="ARBA00013194"/>
    </source>
</evidence>
<dbReference type="OrthoDB" id="9807797at2"/>
<dbReference type="SUPFAM" id="SSF50891">
    <property type="entry name" value="Cyclophilin-like"/>
    <property type="match status" value="1"/>
</dbReference>
<keyword evidence="5 7" id="KW-0413">Isomerase</keyword>
<dbReference type="Proteomes" id="UP000032046">
    <property type="component" value="Unassembled WGS sequence"/>
</dbReference>
<evidence type="ECO:0000256" key="2">
    <source>
        <dbReference type="ARBA" id="ARBA00007365"/>
    </source>
</evidence>
<evidence type="ECO:0000313" key="8">
    <source>
        <dbReference type="Proteomes" id="UP000032046"/>
    </source>
</evidence>
<proteinExistence type="inferred from homology"/>
<name>A0A0D0ISS5_9BACT</name>
<evidence type="ECO:0000256" key="1">
    <source>
        <dbReference type="ARBA" id="ARBA00002388"/>
    </source>
</evidence>
<evidence type="ECO:0000256" key="5">
    <source>
        <dbReference type="ARBA" id="ARBA00023235"/>
    </source>
</evidence>
<dbReference type="InterPro" id="IPR002130">
    <property type="entry name" value="Cyclophilin-type_PPIase_dom"/>
</dbReference>
<dbReference type="PANTHER" id="PTHR45625:SF4">
    <property type="entry name" value="PEPTIDYLPROLYL ISOMERASE DOMAIN AND WD REPEAT-CONTAINING PROTEIN 1"/>
    <property type="match status" value="1"/>
</dbReference>
<evidence type="ECO:0000256" key="4">
    <source>
        <dbReference type="ARBA" id="ARBA00023110"/>
    </source>
</evidence>
<dbReference type="STRING" id="1602171.ST44_12895"/>
<dbReference type="CDD" id="cd00317">
    <property type="entry name" value="cyclophilin"/>
    <property type="match status" value="1"/>
</dbReference>
<sequence length="232" mass="26303">MKNILLIISLFAICVGVKGQTMKGDVRPEVLIETTMGNIRVELYNETPLHRDNFLKLIREDHFYDSLLFHRVIPDFMIQGGDPSSKNAPKGAMLGEHSLGYTLPAEIRLPQIFHKRGALAAAREPDDVNPKHESSSTQFYIVYGRRQGEKGLQRGRENLEKLFGDSIRMTKEMEDVYTTVGGTPHLDGAYTVFGQVVEGMDVVDRIQHVERDANDRPLEDVRIIRATILRDK</sequence>
<keyword evidence="8" id="KW-1185">Reference proteome</keyword>
<keyword evidence="4" id="KW-0697">Rotamase</keyword>
<dbReference type="AlphaFoldDB" id="A0A0D0ISS5"/>
<dbReference type="EMBL" id="JXQK01000091">
    <property type="protein sequence ID" value="KIP59658.1"/>
    <property type="molecule type" value="Genomic_DNA"/>
</dbReference>
<dbReference type="PROSITE" id="PS00170">
    <property type="entry name" value="CSA_PPIASE_1"/>
    <property type="match status" value="1"/>
</dbReference>
<evidence type="ECO:0000313" key="7">
    <source>
        <dbReference type="EMBL" id="KIP59658.1"/>
    </source>
</evidence>
<comment type="similarity">
    <text evidence="2">Belongs to the cyclophilin-type PPIase family.</text>
</comment>
<dbReference type="InterPro" id="IPR029000">
    <property type="entry name" value="Cyclophilin-like_dom_sf"/>
</dbReference>
<dbReference type="PIRSF" id="PIRSF001467">
    <property type="entry name" value="Peptidylpro_ismrse"/>
    <property type="match status" value="1"/>
</dbReference>
<gene>
    <name evidence="7" type="ORF">ST44_12895</name>
</gene>
<dbReference type="Gene3D" id="2.40.100.10">
    <property type="entry name" value="Cyclophilin-like"/>
    <property type="match status" value="1"/>
</dbReference>
<dbReference type="EC" id="5.2.1.8" evidence="3"/>
<dbReference type="PROSITE" id="PS50072">
    <property type="entry name" value="CSA_PPIASE_2"/>
    <property type="match status" value="1"/>
</dbReference>
<comment type="caution">
    <text evidence="7">The sequence shown here is derived from an EMBL/GenBank/DDBJ whole genome shotgun (WGS) entry which is preliminary data.</text>
</comment>
<dbReference type="InterPro" id="IPR044666">
    <property type="entry name" value="Cyclophilin_A-like"/>
</dbReference>
<feature type="domain" description="PPIase cyclophilin-type" evidence="6">
    <location>
        <begin position="33"/>
        <end position="228"/>
    </location>
</feature>
<evidence type="ECO:0000259" key="6">
    <source>
        <dbReference type="PROSITE" id="PS50072"/>
    </source>
</evidence>
<dbReference type="PANTHER" id="PTHR45625">
    <property type="entry name" value="PEPTIDYL-PROLYL CIS-TRANS ISOMERASE-RELATED"/>
    <property type="match status" value="1"/>
</dbReference>
<dbReference type="InterPro" id="IPR020892">
    <property type="entry name" value="Cyclophilin-type_PPIase_CS"/>
</dbReference>
<protein>
    <recommendedName>
        <fullName evidence="3">peptidylprolyl isomerase</fullName>
        <ecNumber evidence="3">5.2.1.8</ecNumber>
    </recommendedName>
</protein>
<comment type="function">
    <text evidence="1">PPIases accelerate the folding of proteins. It catalyzes the cis-trans isomerization of proline imidic peptide bonds in oligopeptides.</text>
</comment>
<dbReference type="GO" id="GO:0003755">
    <property type="term" value="F:peptidyl-prolyl cis-trans isomerase activity"/>
    <property type="evidence" value="ECO:0007669"/>
    <property type="project" value="UniProtKB-KW"/>
</dbReference>
<organism evidence="7 8">
    <name type="scientific">Prevotella pectinovora</name>
    <dbReference type="NCBI Taxonomy" id="1602169"/>
    <lineage>
        <taxon>Bacteria</taxon>
        <taxon>Pseudomonadati</taxon>
        <taxon>Bacteroidota</taxon>
        <taxon>Bacteroidia</taxon>
        <taxon>Bacteroidales</taxon>
        <taxon>Prevotellaceae</taxon>
        <taxon>Prevotella</taxon>
    </lineage>
</organism>
<dbReference type="InterPro" id="IPR024936">
    <property type="entry name" value="Cyclophilin-type_PPIase"/>
</dbReference>
<accession>A0A0D0ISS5</accession>